<dbReference type="InterPro" id="IPR013328">
    <property type="entry name" value="6PGD_dom2"/>
</dbReference>
<evidence type="ECO:0000313" key="3">
    <source>
        <dbReference type="Proteomes" id="UP000326198"/>
    </source>
</evidence>
<evidence type="ECO:0000313" key="2">
    <source>
        <dbReference type="EMBL" id="KAE8371202.1"/>
    </source>
</evidence>
<dbReference type="InterPro" id="IPR051402">
    <property type="entry name" value="KPR-Related"/>
</dbReference>
<protein>
    <submittedName>
        <fullName evidence="2">Ketopantoate reductase PanE/ApbA C terminal-domain-containing protein</fullName>
    </submittedName>
</protein>
<gene>
    <name evidence="2" type="ORF">BDV26DRAFT_298999</name>
</gene>
<name>A0A5N7AMU5_9EURO</name>
<organism evidence="2 3">
    <name type="scientific">Aspergillus bertholletiae</name>
    <dbReference type="NCBI Taxonomy" id="1226010"/>
    <lineage>
        <taxon>Eukaryota</taxon>
        <taxon>Fungi</taxon>
        <taxon>Dikarya</taxon>
        <taxon>Ascomycota</taxon>
        <taxon>Pezizomycotina</taxon>
        <taxon>Eurotiomycetes</taxon>
        <taxon>Eurotiomycetidae</taxon>
        <taxon>Eurotiales</taxon>
        <taxon>Aspergillaceae</taxon>
        <taxon>Aspergillus</taxon>
        <taxon>Aspergillus subgen. Circumdati</taxon>
    </lineage>
</organism>
<dbReference type="OrthoDB" id="3609at2759"/>
<sequence>TWVGATQTSPGTVEHNRSEDTQIGLFPNISVDETVERTRLTTFASLLEQGETKFQVLEDMQRQRWEKVVWNAAWNPITTLTLLDTQSWLHSSEDATPVTRRLMREVVDVGRRCGVQLEYELVDKLMNRINSLPGVTSSMQTDYKNGRPMEVDVILGFPARKAKEFGMETPVLDTIYALVRAVDSRVRASL</sequence>
<dbReference type="SUPFAM" id="SSF48179">
    <property type="entry name" value="6-phosphogluconate dehydrogenase C-terminal domain-like"/>
    <property type="match status" value="1"/>
</dbReference>
<feature type="non-terminal residue" evidence="2">
    <location>
        <position position="1"/>
    </location>
</feature>
<dbReference type="Gene3D" id="1.10.1040.10">
    <property type="entry name" value="N-(1-d-carboxylethyl)-l-norvaline Dehydrogenase, domain 2"/>
    <property type="match status" value="1"/>
</dbReference>
<dbReference type="AlphaFoldDB" id="A0A5N7AMU5"/>
<dbReference type="Pfam" id="PF08546">
    <property type="entry name" value="ApbA_C"/>
    <property type="match status" value="1"/>
</dbReference>
<dbReference type="PANTHER" id="PTHR21708">
    <property type="entry name" value="PROBABLE 2-DEHYDROPANTOATE 2-REDUCTASE"/>
    <property type="match status" value="1"/>
</dbReference>
<dbReference type="PANTHER" id="PTHR21708:SF40">
    <property type="entry name" value="REDUCTASE FAMILY PROTEIN, PUTATIVE (AFU_ORTHOLOGUE AFUA_2G14497)-RELATED"/>
    <property type="match status" value="1"/>
</dbReference>
<proteinExistence type="predicted"/>
<dbReference type="InterPro" id="IPR013752">
    <property type="entry name" value="KPA_reductase"/>
</dbReference>
<dbReference type="EMBL" id="ML736454">
    <property type="protein sequence ID" value="KAE8371202.1"/>
    <property type="molecule type" value="Genomic_DNA"/>
</dbReference>
<dbReference type="GO" id="GO:0005737">
    <property type="term" value="C:cytoplasm"/>
    <property type="evidence" value="ECO:0007669"/>
    <property type="project" value="TreeGrafter"/>
</dbReference>
<reference evidence="2 3" key="1">
    <citation type="submission" date="2019-04" db="EMBL/GenBank/DDBJ databases">
        <title>Friends and foes A comparative genomics studyof 23 Aspergillus species from section Flavi.</title>
        <authorList>
            <consortium name="DOE Joint Genome Institute"/>
            <person name="Kjaerbolling I."/>
            <person name="Vesth T."/>
            <person name="Frisvad J.C."/>
            <person name="Nybo J.L."/>
            <person name="Theobald S."/>
            <person name="Kildgaard S."/>
            <person name="Isbrandt T."/>
            <person name="Kuo A."/>
            <person name="Sato A."/>
            <person name="Lyhne E.K."/>
            <person name="Kogle M.E."/>
            <person name="Wiebenga A."/>
            <person name="Kun R.S."/>
            <person name="Lubbers R.J."/>
            <person name="Makela M.R."/>
            <person name="Barry K."/>
            <person name="Chovatia M."/>
            <person name="Clum A."/>
            <person name="Daum C."/>
            <person name="Haridas S."/>
            <person name="He G."/>
            <person name="LaButti K."/>
            <person name="Lipzen A."/>
            <person name="Mondo S."/>
            <person name="Riley R."/>
            <person name="Salamov A."/>
            <person name="Simmons B.A."/>
            <person name="Magnuson J.K."/>
            <person name="Henrissat B."/>
            <person name="Mortensen U.H."/>
            <person name="Larsen T.O."/>
            <person name="Devries R.P."/>
            <person name="Grigoriev I.V."/>
            <person name="Machida M."/>
            <person name="Baker S.E."/>
            <person name="Andersen M.R."/>
        </authorList>
    </citation>
    <scope>NUCLEOTIDE SEQUENCE [LARGE SCALE GENOMIC DNA]</scope>
    <source>
        <strain evidence="2 3">IBT 29228</strain>
    </source>
</reference>
<accession>A0A5N7AMU5</accession>
<dbReference type="FunFam" id="1.10.1040.10:FF:000017">
    <property type="entry name" value="2-dehydropantoate 2-reductase"/>
    <property type="match status" value="1"/>
</dbReference>
<dbReference type="InterPro" id="IPR008927">
    <property type="entry name" value="6-PGluconate_DH-like_C_sf"/>
</dbReference>
<dbReference type="Proteomes" id="UP000326198">
    <property type="component" value="Unassembled WGS sequence"/>
</dbReference>
<keyword evidence="3" id="KW-1185">Reference proteome</keyword>
<feature type="domain" description="Ketopantoate reductase C-terminal" evidence="1">
    <location>
        <begin position="59"/>
        <end position="182"/>
    </location>
</feature>
<evidence type="ECO:0000259" key="1">
    <source>
        <dbReference type="Pfam" id="PF08546"/>
    </source>
</evidence>